<comment type="subunit">
    <text evidence="2">Monomer.</text>
</comment>
<evidence type="ECO:0000256" key="2">
    <source>
        <dbReference type="ARBA" id="ARBA00011245"/>
    </source>
</evidence>
<proteinExistence type="predicted"/>
<dbReference type="EMBL" id="JABTCG010000003">
    <property type="protein sequence ID" value="MBD0850745.1"/>
    <property type="molecule type" value="Genomic_DNA"/>
</dbReference>
<evidence type="ECO:0000313" key="5">
    <source>
        <dbReference type="Proteomes" id="UP000598350"/>
    </source>
</evidence>
<dbReference type="Pfam" id="PF01263">
    <property type="entry name" value="Aldose_epim"/>
    <property type="match status" value="1"/>
</dbReference>
<organism evidence="4 5">
    <name type="scientific">Maribacter arenosus</name>
    <dbReference type="NCBI Taxonomy" id="1854708"/>
    <lineage>
        <taxon>Bacteria</taxon>
        <taxon>Pseudomonadati</taxon>
        <taxon>Bacteroidota</taxon>
        <taxon>Flavobacteriia</taxon>
        <taxon>Flavobacteriales</taxon>
        <taxon>Flavobacteriaceae</taxon>
        <taxon>Maribacter</taxon>
    </lineage>
</organism>
<protein>
    <submittedName>
        <fullName evidence="4">Aldose 1-epimerase</fullName>
    </submittedName>
</protein>
<comment type="caution">
    <text evidence="4">The sequence shown here is derived from an EMBL/GenBank/DDBJ whole genome shotgun (WGS) entry which is preliminary data.</text>
</comment>
<dbReference type="InterPro" id="IPR008183">
    <property type="entry name" value="Aldose_1/G6P_1-epimerase"/>
</dbReference>
<dbReference type="SUPFAM" id="SSF74650">
    <property type="entry name" value="Galactose mutarotase-like"/>
    <property type="match status" value="1"/>
</dbReference>
<sequence length="258" mass="29629">MILLSTGNQTIKIDAGELIGYTVDGHEYIHQKGSPGWRNSDTEMFPIIGPTEMADFKVKTPRGTAIQDQHGLLRELEYELVQHSDHHAVFQKKYLANTPVKNSKFPDKSSVNELFWPYSFTFVKQFELQENGLKITFKVSGETGMPFMLGYHPAFKLHTRKPIIEIDERNIDLAQVLEVGGRALQVENCETLILKDAMRLKIKTQGFGNFMLWTEVPTMICIEPITFYPYAVEQHNLNKGFMVLNEKEVNFVVRIMPF</sequence>
<keyword evidence="5" id="KW-1185">Reference proteome</keyword>
<keyword evidence="3" id="KW-0106">Calcium</keyword>
<dbReference type="InterPro" id="IPR014718">
    <property type="entry name" value="GH-type_carb-bd"/>
</dbReference>
<evidence type="ECO:0000256" key="1">
    <source>
        <dbReference type="ARBA" id="ARBA00001913"/>
    </source>
</evidence>
<dbReference type="Proteomes" id="UP000598350">
    <property type="component" value="Unassembled WGS sequence"/>
</dbReference>
<comment type="cofactor">
    <cofactor evidence="1">
        <name>Ca(2+)</name>
        <dbReference type="ChEBI" id="CHEBI:29108"/>
    </cofactor>
</comment>
<reference evidence="4 5" key="1">
    <citation type="submission" date="2020-05" db="EMBL/GenBank/DDBJ databases">
        <title>The draft genome sequence of Maribacter arenosus CAU 1321.</title>
        <authorList>
            <person name="Mu L."/>
        </authorList>
    </citation>
    <scope>NUCLEOTIDE SEQUENCE [LARGE SCALE GENOMIC DNA]</scope>
    <source>
        <strain evidence="4 5">CAU 1321</strain>
    </source>
</reference>
<name>A0ABR7VAP2_9FLAO</name>
<accession>A0ABR7VAP2</accession>
<gene>
    <name evidence="4" type="ORF">HPE63_08700</name>
</gene>
<dbReference type="InterPro" id="IPR011013">
    <property type="entry name" value="Gal_mutarotase_sf_dom"/>
</dbReference>
<evidence type="ECO:0000313" key="4">
    <source>
        <dbReference type="EMBL" id="MBD0850745.1"/>
    </source>
</evidence>
<dbReference type="Gene3D" id="2.70.98.10">
    <property type="match status" value="1"/>
</dbReference>
<dbReference type="RefSeq" id="WP_188313884.1">
    <property type="nucleotide sequence ID" value="NZ_JABTCG010000003.1"/>
</dbReference>
<evidence type="ECO:0000256" key="3">
    <source>
        <dbReference type="ARBA" id="ARBA00022837"/>
    </source>
</evidence>